<keyword evidence="1" id="KW-0812">Transmembrane</keyword>
<gene>
    <name evidence="2" type="ORF">HNP52_000357</name>
</gene>
<keyword evidence="1" id="KW-0472">Membrane</keyword>
<reference evidence="2 3" key="1">
    <citation type="submission" date="2020-08" db="EMBL/GenBank/DDBJ databases">
        <title>Functional genomics of gut bacteria from endangered species of beetles.</title>
        <authorList>
            <person name="Carlos-Shanley C."/>
        </authorList>
    </citation>
    <scope>NUCLEOTIDE SEQUENCE [LARGE SCALE GENOMIC DNA]</scope>
    <source>
        <strain evidence="2 3">S00224</strain>
    </source>
</reference>
<organism evidence="2 3">
    <name type="scientific">Sphingomonas kyeonggiensis</name>
    <dbReference type="NCBI Taxonomy" id="1268553"/>
    <lineage>
        <taxon>Bacteria</taxon>
        <taxon>Pseudomonadati</taxon>
        <taxon>Pseudomonadota</taxon>
        <taxon>Alphaproteobacteria</taxon>
        <taxon>Sphingomonadales</taxon>
        <taxon>Sphingomonadaceae</taxon>
        <taxon>Sphingomonas</taxon>
    </lineage>
</organism>
<sequence length="163" mass="17525">MIMTIAFERGRTMTPVFEGVAAKYGWILLGVTCGLAARYALLLKKGVKIRAWMVLSDVLLLPTVILIAYTLAKQAGIQGEPAALVSALCAVGADRLVKLYADRFVAKVDSEVRVLAEETIGVVRQEVQVARSGEAIVADTIDGRAPDQYVALKPHPQAPIPPK</sequence>
<feature type="transmembrane region" description="Helical" evidence="1">
    <location>
        <begin position="20"/>
        <end position="41"/>
    </location>
</feature>
<dbReference type="Proteomes" id="UP000575241">
    <property type="component" value="Unassembled WGS sequence"/>
</dbReference>
<dbReference type="EMBL" id="JACHLN010000001">
    <property type="protein sequence ID" value="MBB4837306.1"/>
    <property type="molecule type" value="Genomic_DNA"/>
</dbReference>
<keyword evidence="3" id="KW-1185">Reference proteome</keyword>
<name>A0A7W7JY68_9SPHN</name>
<dbReference type="RefSeq" id="WP_184161644.1">
    <property type="nucleotide sequence ID" value="NZ_JACHLN010000001.1"/>
</dbReference>
<feature type="transmembrane region" description="Helical" evidence="1">
    <location>
        <begin position="53"/>
        <end position="72"/>
    </location>
</feature>
<dbReference type="AlphaFoldDB" id="A0A7W7JY68"/>
<proteinExistence type="predicted"/>
<keyword evidence="1" id="KW-1133">Transmembrane helix</keyword>
<evidence type="ECO:0000313" key="3">
    <source>
        <dbReference type="Proteomes" id="UP000575241"/>
    </source>
</evidence>
<comment type="caution">
    <text evidence="2">The sequence shown here is derived from an EMBL/GenBank/DDBJ whole genome shotgun (WGS) entry which is preliminary data.</text>
</comment>
<protein>
    <submittedName>
        <fullName evidence="2">Phage shock protein PspC (Stress-responsive transcriptional regulator)</fullName>
    </submittedName>
</protein>
<evidence type="ECO:0000256" key="1">
    <source>
        <dbReference type="SAM" id="Phobius"/>
    </source>
</evidence>
<evidence type="ECO:0000313" key="2">
    <source>
        <dbReference type="EMBL" id="MBB4837306.1"/>
    </source>
</evidence>
<accession>A0A7W7JY68</accession>